<accession>W8C4Q1</accession>
<proteinExistence type="evidence at transcript level"/>
<organism evidence="1">
    <name type="scientific">Ceratitis capitata</name>
    <name type="common">Mediterranean fruit fly</name>
    <name type="synonym">Tephritis capitata</name>
    <dbReference type="NCBI Taxonomy" id="7213"/>
    <lineage>
        <taxon>Eukaryota</taxon>
        <taxon>Metazoa</taxon>
        <taxon>Ecdysozoa</taxon>
        <taxon>Arthropoda</taxon>
        <taxon>Hexapoda</taxon>
        <taxon>Insecta</taxon>
        <taxon>Pterygota</taxon>
        <taxon>Neoptera</taxon>
        <taxon>Endopterygota</taxon>
        <taxon>Diptera</taxon>
        <taxon>Brachycera</taxon>
        <taxon>Muscomorpha</taxon>
        <taxon>Tephritoidea</taxon>
        <taxon>Tephritidae</taxon>
        <taxon>Ceratitis</taxon>
        <taxon>Ceratitis</taxon>
    </lineage>
</organism>
<dbReference type="AlphaFoldDB" id="W8C4Q1"/>
<reference evidence="1" key="1">
    <citation type="submission" date="2013-07" db="EMBL/GenBank/DDBJ databases">
        <authorList>
            <person name="Geib S."/>
        </authorList>
    </citation>
    <scope>NUCLEOTIDE SEQUENCE</scope>
</reference>
<dbReference type="EMBL" id="GAMC01009441">
    <property type="protein sequence ID" value="JAB97114.1"/>
    <property type="molecule type" value="mRNA"/>
</dbReference>
<dbReference type="InterPro" id="IPR032675">
    <property type="entry name" value="LRR_dom_sf"/>
</dbReference>
<reference evidence="1" key="2">
    <citation type="journal article" date="2014" name="BMC Genomics">
        <title>A genomic perspective to assessing quality of mass-reared SIT flies used in Mediterranean fruit fly (Ceratitis capitata) eradication in California.</title>
        <authorList>
            <person name="Calla B."/>
            <person name="Hall B."/>
            <person name="Hou S."/>
            <person name="Geib S.M."/>
        </authorList>
    </citation>
    <scope>NUCLEOTIDE SEQUENCE</scope>
</reference>
<sequence>MENLNEDCLFSIFRHIAELQDQIQVARTCKKFEMIFKRLWANQKRYQVFNYLEWQSWLPQENDLSYFFHIRRDAVTSIIMVHQTINEFLKKMQKLLKTNNNKTLSKNKYLCLEAVKHFVDEEKSLGILLKDSDIKLLVQIIPNIVSLHVKEPLSGKYIWDFHKLEELYLYVPSQTSFEIENVHFENIFQRLTYLRILDIRLYDGMSRLDLKPLLNCRNLCILKVNLNPLKNYICEVLLLPELACINVMLDWDIDIQSIGNVDLYDFKIYQTNEFYHILKSQSERIIGLAIDLLFLPLQANLSSEILLWQGGSMLKKLAICNCNFSPDTLIDFVNEMKRLQILSCRCWENLRNEHVLHFVKQCKELEHLDVSFSSNINGKLLYEILGVFKNQNREHPIRIYYQNSGLEVEVEKVVNAWY</sequence>
<dbReference type="OrthoDB" id="550575at2759"/>
<dbReference type="Gene3D" id="3.80.10.10">
    <property type="entry name" value="Ribonuclease Inhibitor"/>
    <property type="match status" value="1"/>
</dbReference>
<protein>
    <recommendedName>
        <fullName evidence="2">F-box domain-containing protein</fullName>
    </recommendedName>
</protein>
<evidence type="ECO:0000313" key="1">
    <source>
        <dbReference type="EMBL" id="JAB97114.1"/>
    </source>
</evidence>
<name>W8C4Q1_CERCA</name>
<evidence type="ECO:0008006" key="2">
    <source>
        <dbReference type="Google" id="ProtNLM"/>
    </source>
</evidence>
<dbReference type="SUPFAM" id="SSF52047">
    <property type="entry name" value="RNI-like"/>
    <property type="match status" value="1"/>
</dbReference>